<dbReference type="Pfam" id="PF00356">
    <property type="entry name" value="LacI"/>
    <property type="match status" value="1"/>
</dbReference>
<dbReference type="SUPFAM" id="SSF47413">
    <property type="entry name" value="lambda repressor-like DNA-binding domains"/>
    <property type="match status" value="1"/>
</dbReference>
<dbReference type="OrthoDB" id="3227375at2"/>
<evidence type="ECO:0000313" key="5">
    <source>
        <dbReference type="EMBL" id="RCK62106.1"/>
    </source>
</evidence>
<dbReference type="GO" id="GO:0000976">
    <property type="term" value="F:transcription cis-regulatory region binding"/>
    <property type="evidence" value="ECO:0007669"/>
    <property type="project" value="TreeGrafter"/>
</dbReference>
<proteinExistence type="predicted"/>
<evidence type="ECO:0000256" key="3">
    <source>
        <dbReference type="ARBA" id="ARBA00023163"/>
    </source>
</evidence>
<dbReference type="EMBL" id="QORO01000001">
    <property type="protein sequence ID" value="RCK62106.1"/>
    <property type="molecule type" value="Genomic_DNA"/>
</dbReference>
<name>A0A367Y884_9MICO</name>
<evidence type="ECO:0000256" key="2">
    <source>
        <dbReference type="ARBA" id="ARBA00023125"/>
    </source>
</evidence>
<feature type="domain" description="HTH lacI-type" evidence="4">
    <location>
        <begin position="12"/>
        <end position="66"/>
    </location>
</feature>
<dbReference type="PANTHER" id="PTHR30146">
    <property type="entry name" value="LACI-RELATED TRANSCRIPTIONAL REPRESSOR"/>
    <property type="match status" value="1"/>
</dbReference>
<dbReference type="InterPro" id="IPR046335">
    <property type="entry name" value="LacI/GalR-like_sensor"/>
</dbReference>
<accession>A0A367Y884</accession>
<keyword evidence="3" id="KW-0804">Transcription</keyword>
<gene>
    <name evidence="5" type="ORF">DTO57_05765</name>
</gene>
<dbReference type="InterPro" id="IPR010982">
    <property type="entry name" value="Lambda_DNA-bd_dom_sf"/>
</dbReference>
<dbReference type="PROSITE" id="PS50932">
    <property type="entry name" value="HTH_LACI_2"/>
    <property type="match status" value="1"/>
</dbReference>
<dbReference type="InterPro" id="IPR000843">
    <property type="entry name" value="HTH_LacI"/>
</dbReference>
<dbReference type="Pfam" id="PF13377">
    <property type="entry name" value="Peripla_BP_3"/>
    <property type="match status" value="1"/>
</dbReference>
<dbReference type="SMART" id="SM00354">
    <property type="entry name" value="HTH_LACI"/>
    <property type="match status" value="1"/>
</dbReference>
<dbReference type="GO" id="GO:0003700">
    <property type="term" value="F:DNA-binding transcription factor activity"/>
    <property type="evidence" value="ECO:0007669"/>
    <property type="project" value="TreeGrafter"/>
</dbReference>
<evidence type="ECO:0000313" key="6">
    <source>
        <dbReference type="Proteomes" id="UP000253508"/>
    </source>
</evidence>
<dbReference type="InterPro" id="IPR028082">
    <property type="entry name" value="Peripla_BP_I"/>
</dbReference>
<dbReference type="CDD" id="cd01392">
    <property type="entry name" value="HTH_LacI"/>
    <property type="match status" value="1"/>
</dbReference>
<dbReference type="SUPFAM" id="SSF53822">
    <property type="entry name" value="Periplasmic binding protein-like I"/>
    <property type="match status" value="1"/>
</dbReference>
<reference evidence="5 6" key="1">
    <citation type="submission" date="2018-07" db="EMBL/GenBank/DDBJ databases">
        <title>Microbacterium endoborsara sp. nov., a novel actinobacterium isolated from Borszczowia aralocaspica.</title>
        <authorList>
            <person name="An D."/>
        </authorList>
    </citation>
    <scope>NUCLEOTIDE SEQUENCE [LARGE SCALE GENOMIC DNA]</scope>
    <source>
        <strain evidence="5 6">C1.15228</strain>
    </source>
</reference>
<dbReference type="PROSITE" id="PS00356">
    <property type="entry name" value="HTH_LACI_1"/>
    <property type="match status" value="1"/>
</dbReference>
<dbReference type="Gene3D" id="3.40.50.2300">
    <property type="match status" value="2"/>
</dbReference>
<keyword evidence="6" id="KW-1185">Reference proteome</keyword>
<sequence length="342" mass="35150">MSIIDGAPRGRTTITDVARAAGVSVATVSKVINGRYGVAAATHDRVMQVVNELGYASSLVATSMRRQRTHVIGVLVAAFEPFALELLRGVSESLMGTPYDVLAYAGAVSAGSHEGWETRSLSSLGGTLIDGAIVVTPTVALTGAAVPIVSVDPHTGTTGPAIVDIDNRRGGALATEHLLGLGHTRIAHLSGRDDLESAQLRAGGYREALAAAGIPVDESLVAEGGYSPEESAQAAAGLLDAAEPPTAIFAANDVSAIAAMSVARERGIRVPEDLSIVGFDDIPAAVAMDPPLTTVHQPLNEMGHAAVDLLVRMIDHGAPAEHVRMPSELIVRGSTAPSPYAS</sequence>
<comment type="caution">
    <text evidence="5">The sequence shown here is derived from an EMBL/GenBank/DDBJ whole genome shotgun (WGS) entry which is preliminary data.</text>
</comment>
<dbReference type="Proteomes" id="UP000253508">
    <property type="component" value="Unassembled WGS sequence"/>
</dbReference>
<dbReference type="PANTHER" id="PTHR30146:SF109">
    <property type="entry name" value="HTH-TYPE TRANSCRIPTIONAL REGULATOR GALS"/>
    <property type="match status" value="1"/>
</dbReference>
<dbReference type="AlphaFoldDB" id="A0A367Y884"/>
<organism evidence="5 6">
    <name type="scientific">Microbacterium sorbitolivorans</name>
    <dbReference type="NCBI Taxonomy" id="1867410"/>
    <lineage>
        <taxon>Bacteria</taxon>
        <taxon>Bacillati</taxon>
        <taxon>Actinomycetota</taxon>
        <taxon>Actinomycetes</taxon>
        <taxon>Micrococcales</taxon>
        <taxon>Microbacteriaceae</taxon>
        <taxon>Microbacterium</taxon>
    </lineage>
</organism>
<dbReference type="PRINTS" id="PR00036">
    <property type="entry name" value="HTHLACI"/>
</dbReference>
<dbReference type="CDD" id="cd06267">
    <property type="entry name" value="PBP1_LacI_sugar_binding-like"/>
    <property type="match status" value="1"/>
</dbReference>
<evidence type="ECO:0000259" key="4">
    <source>
        <dbReference type="PROSITE" id="PS50932"/>
    </source>
</evidence>
<evidence type="ECO:0000256" key="1">
    <source>
        <dbReference type="ARBA" id="ARBA00023015"/>
    </source>
</evidence>
<dbReference type="RefSeq" id="WP_114117207.1">
    <property type="nucleotide sequence ID" value="NZ_BMHU01000004.1"/>
</dbReference>
<keyword evidence="2" id="KW-0238">DNA-binding</keyword>
<keyword evidence="1" id="KW-0805">Transcription regulation</keyword>
<dbReference type="Gene3D" id="1.10.260.40">
    <property type="entry name" value="lambda repressor-like DNA-binding domains"/>
    <property type="match status" value="1"/>
</dbReference>
<protein>
    <submittedName>
        <fullName evidence="5">LacI family transcriptional regulator</fullName>
    </submittedName>
</protein>